<proteinExistence type="inferred from homology"/>
<dbReference type="Gene3D" id="2.10.109.10">
    <property type="entry name" value="Umud Fragment, subunit A"/>
    <property type="match status" value="1"/>
</dbReference>
<dbReference type="SUPFAM" id="SSF51306">
    <property type="entry name" value="LexA/Signal peptidase"/>
    <property type="match status" value="1"/>
</dbReference>
<evidence type="ECO:0000313" key="9">
    <source>
        <dbReference type="Proteomes" id="UP001597511"/>
    </source>
</evidence>
<dbReference type="CDD" id="cd06530">
    <property type="entry name" value="S26_SPase_I"/>
    <property type="match status" value="1"/>
</dbReference>
<dbReference type="Pfam" id="PF10502">
    <property type="entry name" value="Peptidase_S26"/>
    <property type="match status" value="1"/>
</dbReference>
<dbReference type="NCBIfam" id="TIGR02227">
    <property type="entry name" value="sigpep_I_bact"/>
    <property type="match status" value="1"/>
</dbReference>
<evidence type="ECO:0000256" key="6">
    <source>
        <dbReference type="RuleBase" id="RU362042"/>
    </source>
</evidence>
<keyword evidence="5 6" id="KW-0378">Hydrolase</keyword>
<dbReference type="EC" id="3.4.21.89" evidence="3 6"/>
<dbReference type="InterPro" id="IPR019533">
    <property type="entry name" value="Peptidase_S26"/>
</dbReference>
<dbReference type="EMBL" id="JBHUOZ010000002">
    <property type="protein sequence ID" value="MFD2919802.1"/>
    <property type="molecule type" value="Genomic_DNA"/>
</dbReference>
<dbReference type="PANTHER" id="PTHR43390">
    <property type="entry name" value="SIGNAL PEPTIDASE I"/>
    <property type="match status" value="1"/>
</dbReference>
<comment type="caution">
    <text evidence="8">The sequence shown here is derived from an EMBL/GenBank/DDBJ whole genome shotgun (WGS) entry which is preliminary data.</text>
</comment>
<organism evidence="8 9">
    <name type="scientific">Terrimonas rubra</name>
    <dbReference type="NCBI Taxonomy" id="1035890"/>
    <lineage>
        <taxon>Bacteria</taxon>
        <taxon>Pseudomonadati</taxon>
        <taxon>Bacteroidota</taxon>
        <taxon>Chitinophagia</taxon>
        <taxon>Chitinophagales</taxon>
        <taxon>Chitinophagaceae</taxon>
        <taxon>Terrimonas</taxon>
    </lineage>
</organism>
<dbReference type="Proteomes" id="UP001597511">
    <property type="component" value="Unassembled WGS sequence"/>
</dbReference>
<dbReference type="GO" id="GO:0009003">
    <property type="term" value="F:signal peptidase activity"/>
    <property type="evidence" value="ECO:0007669"/>
    <property type="project" value="UniProtKB-EC"/>
</dbReference>
<gene>
    <name evidence="8" type="primary">lepB</name>
    <name evidence="8" type="ORF">ACFS6H_08800</name>
</gene>
<keyword evidence="9" id="KW-1185">Reference proteome</keyword>
<dbReference type="PROSITE" id="PS00761">
    <property type="entry name" value="SPASE_I_3"/>
    <property type="match status" value="1"/>
</dbReference>
<comment type="catalytic activity">
    <reaction evidence="1 6">
        <text>Cleavage of hydrophobic, N-terminal signal or leader sequences from secreted and periplasmic proteins.</text>
        <dbReference type="EC" id="3.4.21.89"/>
    </reaction>
</comment>
<dbReference type="InterPro" id="IPR019758">
    <property type="entry name" value="Pept_S26A_signal_pept_1_CS"/>
</dbReference>
<evidence type="ECO:0000259" key="7">
    <source>
        <dbReference type="Pfam" id="PF10502"/>
    </source>
</evidence>
<accession>A0ABW6A6P1</accession>
<dbReference type="RefSeq" id="WP_386097393.1">
    <property type="nucleotide sequence ID" value="NZ_JBHUOZ010000002.1"/>
</dbReference>
<comment type="similarity">
    <text evidence="2 6">Belongs to the peptidase S26 family.</text>
</comment>
<dbReference type="InterPro" id="IPR036286">
    <property type="entry name" value="LexA/Signal_pep-like_sf"/>
</dbReference>
<evidence type="ECO:0000313" key="8">
    <source>
        <dbReference type="EMBL" id="MFD2919802.1"/>
    </source>
</evidence>
<evidence type="ECO:0000256" key="3">
    <source>
        <dbReference type="ARBA" id="ARBA00013208"/>
    </source>
</evidence>
<evidence type="ECO:0000256" key="2">
    <source>
        <dbReference type="ARBA" id="ARBA00009370"/>
    </source>
</evidence>
<dbReference type="InterPro" id="IPR000223">
    <property type="entry name" value="Pept_S26A_signal_pept_1"/>
</dbReference>
<comment type="subcellular location">
    <subcellularLocation>
        <location evidence="6">Membrane</location>
        <topology evidence="6">Single-pass type II membrane protein</topology>
    </subcellularLocation>
</comment>
<evidence type="ECO:0000256" key="5">
    <source>
        <dbReference type="ARBA" id="ARBA00022801"/>
    </source>
</evidence>
<feature type="domain" description="Peptidase S26" evidence="7">
    <location>
        <begin position="11"/>
        <end position="223"/>
    </location>
</feature>
<evidence type="ECO:0000256" key="4">
    <source>
        <dbReference type="ARBA" id="ARBA00019232"/>
    </source>
</evidence>
<dbReference type="PRINTS" id="PR00727">
    <property type="entry name" value="LEADERPTASE"/>
</dbReference>
<protein>
    <recommendedName>
        <fullName evidence="4 6">Signal peptidase I</fullName>
        <ecNumber evidence="3 6">3.4.21.89</ecNumber>
    </recommendedName>
</protein>
<reference evidence="9" key="1">
    <citation type="journal article" date="2019" name="Int. J. Syst. Evol. Microbiol.">
        <title>The Global Catalogue of Microorganisms (GCM) 10K type strain sequencing project: providing services to taxonomists for standard genome sequencing and annotation.</title>
        <authorList>
            <consortium name="The Broad Institute Genomics Platform"/>
            <consortium name="The Broad Institute Genome Sequencing Center for Infectious Disease"/>
            <person name="Wu L."/>
            <person name="Ma J."/>
        </authorList>
    </citation>
    <scope>NUCLEOTIDE SEQUENCE [LARGE SCALE GENOMIC DNA]</scope>
    <source>
        <strain evidence="9">KCTC 23299</strain>
    </source>
</reference>
<evidence type="ECO:0000256" key="1">
    <source>
        <dbReference type="ARBA" id="ARBA00000677"/>
    </source>
</evidence>
<name>A0ABW6A6P1_9BACT</name>
<dbReference type="PANTHER" id="PTHR43390:SF1">
    <property type="entry name" value="CHLOROPLAST PROCESSING PEPTIDASE"/>
    <property type="match status" value="1"/>
</dbReference>
<sequence>MKKRVIKITLLSLGVLAGILIIASVTRMLQWFSASTTACYPAIKPGDWVFTSNLVKPDRFSIISYYATTPEFGKEVWAHRLCGLEGDKIEIKNGDLYVNNKFADNEFPVSHVYIFPFHESEKISEVMTLDDMHTRYVSADSMTSYLPVKTVEKLALKARRIIVPADEKNEYIYQQFGSAWNQDHFGPVIVPKGKYFVLGDNRSYSQDSRYMGFIDKSDYVATVLGR</sequence>
<keyword evidence="6" id="KW-0645">Protease</keyword>